<dbReference type="PRINTS" id="PR00598">
    <property type="entry name" value="HTHMARR"/>
</dbReference>
<keyword evidence="3" id="KW-1185">Reference proteome</keyword>
<comment type="caution">
    <text evidence="2">The sequence shown here is derived from an EMBL/GenBank/DDBJ whole genome shotgun (WGS) entry which is preliminary data.</text>
</comment>
<dbReference type="Gene3D" id="1.10.10.10">
    <property type="entry name" value="Winged helix-like DNA-binding domain superfamily/Winged helix DNA-binding domain"/>
    <property type="match status" value="1"/>
</dbReference>
<dbReference type="GO" id="GO:0006950">
    <property type="term" value="P:response to stress"/>
    <property type="evidence" value="ECO:0007669"/>
    <property type="project" value="TreeGrafter"/>
</dbReference>
<dbReference type="EMBL" id="SSXH01000716">
    <property type="protein sequence ID" value="THJ45150.1"/>
    <property type="molecule type" value="Genomic_DNA"/>
</dbReference>
<dbReference type="Proteomes" id="UP000305282">
    <property type="component" value="Unassembled WGS sequence"/>
</dbReference>
<evidence type="ECO:0000313" key="2">
    <source>
        <dbReference type="EMBL" id="THJ45150.1"/>
    </source>
</evidence>
<dbReference type="Pfam" id="PF12802">
    <property type="entry name" value="MarR_2"/>
    <property type="match status" value="1"/>
</dbReference>
<dbReference type="SUPFAM" id="SSF46785">
    <property type="entry name" value="Winged helix' DNA-binding domain"/>
    <property type="match status" value="1"/>
</dbReference>
<dbReference type="OrthoDB" id="5148120at2"/>
<protein>
    <submittedName>
        <fullName evidence="2">MarR family transcriptional regulator</fullName>
    </submittedName>
</protein>
<dbReference type="PANTHER" id="PTHR33164">
    <property type="entry name" value="TRANSCRIPTIONAL REGULATOR, MARR FAMILY"/>
    <property type="match status" value="1"/>
</dbReference>
<dbReference type="InterPro" id="IPR036390">
    <property type="entry name" value="WH_DNA-bd_sf"/>
</dbReference>
<dbReference type="PROSITE" id="PS50995">
    <property type="entry name" value="HTH_MARR_2"/>
    <property type="match status" value="1"/>
</dbReference>
<evidence type="ECO:0000313" key="3">
    <source>
        <dbReference type="Proteomes" id="UP000305282"/>
    </source>
</evidence>
<dbReference type="SMART" id="SM00347">
    <property type="entry name" value="HTH_MARR"/>
    <property type="match status" value="1"/>
</dbReference>
<reference evidence="2 3" key="1">
    <citation type="submission" date="2019-04" db="EMBL/GenBank/DDBJ databases">
        <title>Draft genome sequences for three unisolated Alnus-infective Frankia Sp+ strains, AgTrS, AiOr and AvVan, the first sequenced Frankia strains able to sporulate in-planta.</title>
        <authorList>
            <person name="Bethencourt L."/>
            <person name="Vautrin F."/>
            <person name="Taib N."/>
            <person name="Dubost A."/>
            <person name="Castro-Garcia L."/>
            <person name="Imbaud O."/>
            <person name="Abrouk D."/>
            <person name="Fournier P."/>
            <person name="Briolay J."/>
            <person name="Nguyen A."/>
            <person name="Normand P."/>
            <person name="Fernandez M.P."/>
            <person name="Brochier-Armanet C."/>
            <person name="Herrera-Belaroussi A."/>
        </authorList>
    </citation>
    <scope>NUCLEOTIDE SEQUENCE [LARGE SCALE GENOMIC DNA]</scope>
    <source>
        <strain evidence="2 3">AvVan</strain>
    </source>
</reference>
<gene>
    <name evidence="2" type="ORF">E7Y31_20030</name>
</gene>
<evidence type="ECO:0000259" key="1">
    <source>
        <dbReference type="PROSITE" id="PS50995"/>
    </source>
</evidence>
<dbReference type="InterPro" id="IPR000835">
    <property type="entry name" value="HTH_MarR-typ"/>
</dbReference>
<accession>A0A4S5CHI9</accession>
<dbReference type="RefSeq" id="WP_136449367.1">
    <property type="nucleotide sequence ID" value="NZ_CADCWT010000187.1"/>
</dbReference>
<sequence length="150" mass="16348">MRSDDGARLAAALGLLLARPTRMRLFGDLLAAGDVNLDEATYPVLNGLARAGPMTARKLSAEIGIDRSVVSRHSDRLEALGLLRRSADPDDARATRLTVTDEGHAAIERLRGRLAGAFQRRLDAWPAEDARAFVAGMERFVEENLAERGR</sequence>
<feature type="domain" description="HTH marR-type" evidence="1">
    <location>
        <begin position="10"/>
        <end position="142"/>
    </location>
</feature>
<dbReference type="PANTHER" id="PTHR33164:SF57">
    <property type="entry name" value="MARR-FAMILY TRANSCRIPTIONAL REGULATOR"/>
    <property type="match status" value="1"/>
</dbReference>
<dbReference type="AlphaFoldDB" id="A0A4S5CHI9"/>
<dbReference type="InterPro" id="IPR036388">
    <property type="entry name" value="WH-like_DNA-bd_sf"/>
</dbReference>
<name>A0A4S5CHI9_9ACTN</name>
<dbReference type="GO" id="GO:0003700">
    <property type="term" value="F:DNA-binding transcription factor activity"/>
    <property type="evidence" value="ECO:0007669"/>
    <property type="project" value="InterPro"/>
</dbReference>
<proteinExistence type="predicted"/>
<dbReference type="InterPro" id="IPR039422">
    <property type="entry name" value="MarR/SlyA-like"/>
</dbReference>
<organism evidence="2 3">
    <name type="scientific">Candidatus Frankia alpina</name>
    <dbReference type="NCBI Taxonomy" id="2699483"/>
    <lineage>
        <taxon>Bacteria</taxon>
        <taxon>Bacillati</taxon>
        <taxon>Actinomycetota</taxon>
        <taxon>Actinomycetes</taxon>
        <taxon>Frankiales</taxon>
        <taxon>Frankiaceae</taxon>
        <taxon>Frankia</taxon>
    </lineage>
</organism>